<feature type="transmembrane region" description="Helical" evidence="1">
    <location>
        <begin position="114"/>
        <end position="133"/>
    </location>
</feature>
<sequence>MNAAHWHLLLNHLPIVGTVIGTLILISGYLIKNNDTIKQTALGVLFFSSLTVIPTYFTGEGAEEIVEEIPGVTEGIIEVHEGFGKIFLLIVLILGALSLATLLSALFKAKMVSLLYIMVLILSVGTCILAKQVGTSGGEIRHTEIRSGNIDYRHVDEDDD</sequence>
<organism evidence="2 3">
    <name type="scientific">Fulvivirga marina</name>
    <dbReference type="NCBI Taxonomy" id="2494733"/>
    <lineage>
        <taxon>Bacteria</taxon>
        <taxon>Pseudomonadati</taxon>
        <taxon>Bacteroidota</taxon>
        <taxon>Cytophagia</taxon>
        <taxon>Cytophagales</taxon>
        <taxon>Fulvivirgaceae</taxon>
        <taxon>Fulvivirga</taxon>
    </lineage>
</organism>
<feature type="transmembrane region" description="Helical" evidence="1">
    <location>
        <begin position="12"/>
        <end position="31"/>
    </location>
</feature>
<feature type="transmembrane region" description="Helical" evidence="1">
    <location>
        <begin position="86"/>
        <end position="107"/>
    </location>
</feature>
<evidence type="ECO:0000313" key="2">
    <source>
        <dbReference type="EMBL" id="MBL6447694.1"/>
    </source>
</evidence>
<proteinExistence type="predicted"/>
<dbReference type="RefSeq" id="WP_202857233.1">
    <property type="nucleotide sequence ID" value="NZ_JAEUGD010000053.1"/>
</dbReference>
<keyword evidence="1" id="KW-0812">Transmembrane</keyword>
<gene>
    <name evidence="2" type="ORF">JMN32_15355</name>
</gene>
<protein>
    <recommendedName>
        <fullName evidence="4">DUF2231 domain-containing protein</fullName>
    </recommendedName>
</protein>
<comment type="caution">
    <text evidence="2">The sequence shown here is derived from an EMBL/GenBank/DDBJ whole genome shotgun (WGS) entry which is preliminary data.</text>
</comment>
<accession>A0A937KCS0</accession>
<evidence type="ECO:0008006" key="4">
    <source>
        <dbReference type="Google" id="ProtNLM"/>
    </source>
</evidence>
<keyword evidence="1" id="KW-1133">Transmembrane helix</keyword>
<evidence type="ECO:0000313" key="3">
    <source>
        <dbReference type="Proteomes" id="UP000614216"/>
    </source>
</evidence>
<dbReference type="AlphaFoldDB" id="A0A937KCS0"/>
<keyword evidence="1" id="KW-0472">Membrane</keyword>
<dbReference type="Proteomes" id="UP000614216">
    <property type="component" value="Unassembled WGS sequence"/>
</dbReference>
<evidence type="ECO:0000256" key="1">
    <source>
        <dbReference type="SAM" id="Phobius"/>
    </source>
</evidence>
<name>A0A937KCS0_9BACT</name>
<dbReference type="EMBL" id="JAEUGD010000053">
    <property type="protein sequence ID" value="MBL6447694.1"/>
    <property type="molecule type" value="Genomic_DNA"/>
</dbReference>
<reference evidence="2" key="1">
    <citation type="submission" date="2021-01" db="EMBL/GenBank/DDBJ databases">
        <title>Fulvivirga kasyanovii gen. nov., sp nov., a novel member of the phylum Bacteroidetes isolated from seawater in a mussel farm.</title>
        <authorList>
            <person name="Zhao L.-H."/>
            <person name="Wang Z.-J."/>
        </authorList>
    </citation>
    <scope>NUCLEOTIDE SEQUENCE</scope>
    <source>
        <strain evidence="2">29W222</strain>
    </source>
</reference>
<keyword evidence="3" id="KW-1185">Reference proteome</keyword>